<comment type="caution">
    <text evidence="1">The sequence shown here is derived from an EMBL/GenBank/DDBJ whole genome shotgun (WGS) entry which is preliminary data.</text>
</comment>
<organism evidence="1 2">
    <name type="scientific">Pseudolycoriella hygida</name>
    <dbReference type="NCBI Taxonomy" id="35572"/>
    <lineage>
        <taxon>Eukaryota</taxon>
        <taxon>Metazoa</taxon>
        <taxon>Ecdysozoa</taxon>
        <taxon>Arthropoda</taxon>
        <taxon>Hexapoda</taxon>
        <taxon>Insecta</taxon>
        <taxon>Pterygota</taxon>
        <taxon>Neoptera</taxon>
        <taxon>Endopterygota</taxon>
        <taxon>Diptera</taxon>
        <taxon>Nematocera</taxon>
        <taxon>Sciaroidea</taxon>
        <taxon>Sciaridae</taxon>
        <taxon>Pseudolycoriella</taxon>
    </lineage>
</organism>
<dbReference type="OrthoDB" id="8010101at2759"/>
<dbReference type="AlphaFoldDB" id="A0A9Q0MLM4"/>
<sequence length="219" mass="24703">MMITLTNPTKNEQQIFCAMSSTIEADTTIKNVITELESLQIDSPLCRSPSSSLDSNDASICSLEIVQSFQTIQACQLQCDELPIFSISSLSPSGSLSPVEENRMCISPVDFPDFDEECSEDLSRDSERVSLNDINALIGTPDEKNNRQMLNLETIFEDVFLETPPKRQRSTPQQYERTRFSFDSISRYVTNQQKFDFCNGNYNFDSLSSDCVKSQIPDP</sequence>
<protein>
    <submittedName>
        <fullName evidence="1">Uncharacterized protein</fullName>
    </submittedName>
</protein>
<name>A0A9Q0MLM4_9DIPT</name>
<dbReference type="EMBL" id="WJQU01001607">
    <property type="protein sequence ID" value="KAJ6633876.1"/>
    <property type="molecule type" value="Genomic_DNA"/>
</dbReference>
<dbReference type="Proteomes" id="UP001151699">
    <property type="component" value="Unassembled WGS sequence"/>
</dbReference>
<proteinExistence type="predicted"/>
<gene>
    <name evidence="1" type="ORF">Bhyg_15998</name>
</gene>
<accession>A0A9Q0MLM4</accession>
<evidence type="ECO:0000313" key="2">
    <source>
        <dbReference type="Proteomes" id="UP001151699"/>
    </source>
</evidence>
<evidence type="ECO:0000313" key="1">
    <source>
        <dbReference type="EMBL" id="KAJ6633876.1"/>
    </source>
</evidence>
<reference evidence="1" key="1">
    <citation type="submission" date="2022-07" db="EMBL/GenBank/DDBJ databases">
        <authorList>
            <person name="Trinca V."/>
            <person name="Uliana J.V.C."/>
            <person name="Torres T.T."/>
            <person name="Ward R.J."/>
            <person name="Monesi N."/>
        </authorList>
    </citation>
    <scope>NUCLEOTIDE SEQUENCE</scope>
    <source>
        <strain evidence="1">HSMRA1968</strain>
        <tissue evidence="1">Whole embryos</tissue>
    </source>
</reference>
<keyword evidence="2" id="KW-1185">Reference proteome</keyword>